<protein>
    <submittedName>
        <fullName evidence="1">Uncharacterized protein</fullName>
    </submittedName>
</protein>
<keyword evidence="2" id="KW-1185">Reference proteome</keyword>
<evidence type="ECO:0000313" key="1">
    <source>
        <dbReference type="EMBL" id="MCX2819077.1"/>
    </source>
</evidence>
<reference evidence="1" key="1">
    <citation type="submission" date="2022-09" db="EMBL/GenBank/DDBJ databases">
        <title>Haloadaptaus new haloarchaeum isolated from saline soil.</title>
        <authorList>
            <person name="Duran-Viseras A."/>
            <person name="Sanchez-Porro C."/>
            <person name="Ventosa A."/>
        </authorList>
    </citation>
    <scope>NUCLEOTIDE SEQUENCE</scope>
    <source>
        <strain evidence="1">F3-133</strain>
    </source>
</reference>
<proteinExistence type="predicted"/>
<dbReference type="AlphaFoldDB" id="A0A9Q4C4U1"/>
<dbReference type="RefSeq" id="WP_266087039.1">
    <property type="nucleotide sequence ID" value="NZ_RKLV01000006.1"/>
</dbReference>
<dbReference type="EMBL" id="RKLV01000006">
    <property type="protein sequence ID" value="MCX2819077.1"/>
    <property type="molecule type" value="Genomic_DNA"/>
</dbReference>
<comment type="caution">
    <text evidence="1">The sequence shown here is derived from an EMBL/GenBank/DDBJ whole genome shotgun (WGS) entry which is preliminary data.</text>
</comment>
<evidence type="ECO:0000313" key="2">
    <source>
        <dbReference type="Proteomes" id="UP001149411"/>
    </source>
</evidence>
<sequence>MSLNETSLLDVDDPTPEFDRYVGLFEKMVKASEELEKKLTPPRNPVL</sequence>
<dbReference type="Proteomes" id="UP001149411">
    <property type="component" value="Unassembled WGS sequence"/>
</dbReference>
<organism evidence="1 2">
    <name type="scientific">Halorutilus salinus</name>
    <dbReference type="NCBI Taxonomy" id="2487751"/>
    <lineage>
        <taxon>Archaea</taxon>
        <taxon>Methanobacteriati</taxon>
        <taxon>Methanobacteriota</taxon>
        <taxon>Stenosarchaea group</taxon>
        <taxon>Halobacteria</taxon>
        <taxon>Halorutilales</taxon>
        <taxon>Halorutilaceae</taxon>
        <taxon>Halorutilus</taxon>
    </lineage>
</organism>
<accession>A0A9Q4C4U1</accession>
<name>A0A9Q4C4U1_9EURY</name>
<gene>
    <name evidence="1" type="ORF">EGH25_06895</name>
</gene>